<dbReference type="Proteomes" id="UP000434276">
    <property type="component" value="Unassembled WGS sequence"/>
</dbReference>
<dbReference type="EMBL" id="CACSHJ010000087">
    <property type="protein sequence ID" value="CAA0267659.1"/>
    <property type="molecule type" value="Genomic_DNA"/>
</dbReference>
<dbReference type="AlphaFoldDB" id="A0A5S9WLY4"/>
<protein>
    <submittedName>
        <fullName evidence="1">Uncharacterized protein</fullName>
    </submittedName>
</protein>
<dbReference type="ExpressionAtlas" id="A0A5S9WLY4">
    <property type="expression patterns" value="baseline and differential"/>
</dbReference>
<evidence type="ECO:0000313" key="1">
    <source>
        <dbReference type="EMBL" id="CAA0267659.1"/>
    </source>
</evidence>
<name>A0A5S9WLY4_ARATH</name>
<organism evidence="1 2">
    <name type="scientific">Arabidopsis thaliana</name>
    <name type="common">Mouse-ear cress</name>
    <dbReference type="NCBI Taxonomy" id="3702"/>
    <lineage>
        <taxon>Eukaryota</taxon>
        <taxon>Viridiplantae</taxon>
        <taxon>Streptophyta</taxon>
        <taxon>Embryophyta</taxon>
        <taxon>Tracheophyta</taxon>
        <taxon>Spermatophyta</taxon>
        <taxon>Magnoliopsida</taxon>
        <taxon>eudicotyledons</taxon>
        <taxon>Gunneridae</taxon>
        <taxon>Pentapetalae</taxon>
        <taxon>rosids</taxon>
        <taxon>malvids</taxon>
        <taxon>Brassicales</taxon>
        <taxon>Brassicaceae</taxon>
        <taxon>Camelineae</taxon>
        <taxon>Arabidopsis</taxon>
    </lineage>
</organism>
<accession>A0A5S9WLY4</accession>
<evidence type="ECO:0000313" key="2">
    <source>
        <dbReference type="Proteomes" id="UP000434276"/>
    </source>
</evidence>
<proteinExistence type="predicted"/>
<sequence length="109" mass="12174">MAFPAWMSGFCPAMFRATFDCPGSSDTVRFFTTMVGLRLASIGFFSGGRLAKVLLKAPSAYSTSMFFRFQESIAFGRSFLSKFANELRRFPVVLEFPELLTRTVVNGDN</sequence>
<gene>
    <name evidence="1" type="ORF">C24_LOCUS3451</name>
</gene>
<reference evidence="1 2" key="1">
    <citation type="submission" date="2019-12" db="EMBL/GenBank/DDBJ databases">
        <authorList>
            <person name="Jiao W.-B."/>
            <person name="Schneeberger K."/>
        </authorList>
    </citation>
    <scope>NUCLEOTIDE SEQUENCE [LARGE SCALE GENOMIC DNA]</scope>
    <source>
        <strain evidence="2">cv. C24</strain>
    </source>
</reference>